<dbReference type="PANTHER" id="PTHR43788">
    <property type="entry name" value="DNA2/NAM7 HELICASE FAMILY MEMBER"/>
    <property type="match status" value="1"/>
</dbReference>
<keyword evidence="2 11" id="KW-0547">Nucleotide-binding</keyword>
<evidence type="ECO:0000259" key="12">
    <source>
        <dbReference type="PROSITE" id="PS51192"/>
    </source>
</evidence>
<reference evidence="13" key="1">
    <citation type="submission" date="2021-03" db="EMBL/GenBank/DDBJ databases">
        <title>Comamonas denitrificans.</title>
        <authorList>
            <person name="Finster K."/>
        </authorList>
    </citation>
    <scope>NUCLEOTIDE SEQUENCE</scope>
    <source>
        <strain evidence="13">MM2021_4</strain>
    </source>
</reference>
<dbReference type="Pfam" id="PF13538">
    <property type="entry name" value="UvrD_C_2"/>
    <property type="match status" value="1"/>
</dbReference>
<evidence type="ECO:0000256" key="2">
    <source>
        <dbReference type="ARBA" id="ARBA00022741"/>
    </source>
</evidence>
<evidence type="ECO:0000256" key="9">
    <source>
        <dbReference type="ARBA" id="ARBA00023204"/>
    </source>
</evidence>
<keyword evidence="4 11" id="KW-0378">Hydrolase</keyword>
<dbReference type="PROSITE" id="PS51192">
    <property type="entry name" value="HELICASE_ATP_BIND_1"/>
    <property type="match status" value="1"/>
</dbReference>
<dbReference type="PANTHER" id="PTHR43788:SF6">
    <property type="entry name" value="DNA HELICASE B"/>
    <property type="match status" value="1"/>
</dbReference>
<evidence type="ECO:0000256" key="11">
    <source>
        <dbReference type="HAMAP-Rule" id="MF_01487"/>
    </source>
</evidence>
<proteinExistence type="inferred from homology"/>
<keyword evidence="1 11" id="KW-0540">Nuclease</keyword>
<dbReference type="SUPFAM" id="SSF52540">
    <property type="entry name" value="P-loop containing nucleoside triphosphate hydrolases"/>
    <property type="match status" value="2"/>
</dbReference>
<evidence type="ECO:0000256" key="5">
    <source>
        <dbReference type="ARBA" id="ARBA00022806"/>
    </source>
</evidence>
<evidence type="ECO:0000313" key="13">
    <source>
        <dbReference type="EMBL" id="MBO1250853.1"/>
    </source>
</evidence>
<keyword evidence="5 11" id="KW-0347">Helicase</keyword>
<dbReference type="CDD" id="cd17933">
    <property type="entry name" value="DEXSc_RecD-like"/>
    <property type="match status" value="1"/>
</dbReference>
<protein>
    <recommendedName>
        <fullName evidence="11">RecBCD enzyme subunit RecD</fullName>
        <ecNumber evidence="11">5.6.2.3</ecNumber>
    </recommendedName>
    <alternativeName>
        <fullName evidence="11">DNA 5'-3' helicase subunit RecD</fullName>
    </alternativeName>
    <alternativeName>
        <fullName evidence="11">Exonuclease V subunit RecD</fullName>
        <shortName evidence="11">ExoV subunit RecD</shortName>
    </alternativeName>
    <alternativeName>
        <fullName evidence="11">Helicase/nuclease RecBCD subunit RecD</fullName>
    </alternativeName>
</protein>
<dbReference type="AlphaFoldDB" id="A0A939H2W1"/>
<dbReference type="GO" id="GO:0000724">
    <property type="term" value="P:double-strand break repair via homologous recombination"/>
    <property type="evidence" value="ECO:0007669"/>
    <property type="project" value="UniProtKB-UniRule"/>
</dbReference>
<feature type="domain" description="Helicase ATP-binding" evidence="12">
    <location>
        <begin position="210"/>
        <end position="355"/>
    </location>
</feature>
<evidence type="ECO:0000256" key="3">
    <source>
        <dbReference type="ARBA" id="ARBA00022763"/>
    </source>
</evidence>
<dbReference type="SMART" id="SM00382">
    <property type="entry name" value="AAA"/>
    <property type="match status" value="1"/>
</dbReference>
<dbReference type="HAMAP" id="MF_01487">
    <property type="entry name" value="RecD"/>
    <property type="match status" value="1"/>
</dbReference>
<comment type="similarity">
    <text evidence="11">Belongs to the RecD family.</text>
</comment>
<organism evidence="13 14">
    <name type="scientific">Comamonas denitrificans</name>
    <dbReference type="NCBI Taxonomy" id="117506"/>
    <lineage>
        <taxon>Bacteria</taxon>
        <taxon>Pseudomonadati</taxon>
        <taxon>Pseudomonadota</taxon>
        <taxon>Betaproteobacteria</taxon>
        <taxon>Burkholderiales</taxon>
        <taxon>Comamonadaceae</taxon>
        <taxon>Comamonas</taxon>
    </lineage>
</organism>
<dbReference type="GO" id="GO:0017116">
    <property type="term" value="F:single-stranded DNA helicase activity"/>
    <property type="evidence" value="ECO:0007669"/>
    <property type="project" value="TreeGrafter"/>
</dbReference>
<dbReference type="Gene3D" id="3.40.50.300">
    <property type="entry name" value="P-loop containing nucleotide triphosphate hydrolases"/>
    <property type="match status" value="3"/>
</dbReference>
<dbReference type="GO" id="GO:0005524">
    <property type="term" value="F:ATP binding"/>
    <property type="evidence" value="ECO:0007669"/>
    <property type="project" value="UniProtKB-UniRule"/>
</dbReference>
<keyword evidence="8 11" id="KW-0238">DNA-binding</keyword>
<dbReference type="GO" id="GO:0043139">
    <property type="term" value="F:5'-3' DNA helicase activity"/>
    <property type="evidence" value="ECO:0007669"/>
    <property type="project" value="UniProtKB-UniRule"/>
</dbReference>
<sequence length="668" mass="72464">MKHDAPHTLDLFAPEDSALPLRDQLRAWQTQGLLRPLDIAWMQFVHTHHPSAPDCVLLASALLAHVESRGHSCLPLADLVAAPQRLLAWDSSTHPDITAQWRQLPTLLDAWLQALQHCPLVRVVGRDADSGQPMVLTPHPSAPKLYLRRYWHYERAVAQHILQRCRATPDPSTATNIDPPTIRHWLDRLFPSQPSPATENADCDWQKLACALALRGRLTLITGGPGTGKTYTAARLLALLFATAAQPEQLRVALAAPTGKAAARLKQSIDQALLGLHTSIGQDVDIAALVQRTGAARTLHSLLQLRPGQASTITPLEVDVLIVDEASMVHLAMMATLLQALPPQARLIILGDKDQLASVEAGAVLGDLCQGAEGGHYHPDTVAFAQAAAGQTIPAALRDPHGSALAQSTVMLRHSRRFGGPIGQLALAVNRGDARAAQQVLDTCADGSLAYHRSGRTEAIWRTALSSDQPSYHDYLHALHAGPQGDHTLWVKQVLQAFERFRLLCAVREGDWGVTGLNTAIERELIARKRLVKDGPWYAGRPVMVTRNDSALGVFNGDIGITLPSPDGLLRVYFLDGDQLRSVGVARLAHIETAFAMTVHKSQGSEFTHAALVLPAYGGSVLGRELVYTGITRAKAQCTVFTQHPKVLAQALAQPTQRHSGLLEFFDS</sequence>
<comment type="catalytic activity">
    <reaction evidence="11">
        <text>ATP + H2O = ADP + phosphate + H(+)</text>
        <dbReference type="Rhea" id="RHEA:13065"/>
        <dbReference type="ChEBI" id="CHEBI:15377"/>
        <dbReference type="ChEBI" id="CHEBI:15378"/>
        <dbReference type="ChEBI" id="CHEBI:30616"/>
        <dbReference type="ChEBI" id="CHEBI:43474"/>
        <dbReference type="ChEBI" id="CHEBI:456216"/>
        <dbReference type="EC" id="5.6.2.3"/>
    </reaction>
</comment>
<keyword evidence="7 11" id="KW-0067">ATP-binding</keyword>
<dbReference type="InterPro" id="IPR049550">
    <property type="entry name" value="RecD_N"/>
</dbReference>
<dbReference type="EC" id="5.6.2.3" evidence="11"/>
<accession>A0A939H2W1</accession>
<gene>
    <name evidence="11 13" type="primary">recD</name>
    <name evidence="13" type="ORF">J1777_13655</name>
</gene>
<keyword evidence="14" id="KW-1185">Reference proteome</keyword>
<comment type="miscellaneous">
    <text evidence="11">In the RecBCD complex, RecB has a slow 3'-5' helicase, an exonuclease activity and loads RecA onto ssDNA, RecD has a fast 5'-3' helicase activity, while RecC stimulates the ATPase and processivity of the RecB helicase and contributes to recognition of the Chi site.</text>
</comment>
<dbReference type="InterPro" id="IPR027417">
    <property type="entry name" value="P-loop_NTPase"/>
</dbReference>
<dbReference type="GO" id="GO:0003677">
    <property type="term" value="F:DNA binding"/>
    <property type="evidence" value="ECO:0007669"/>
    <property type="project" value="UniProtKB-UniRule"/>
</dbReference>
<dbReference type="CDD" id="cd18809">
    <property type="entry name" value="SF1_C_RecD"/>
    <property type="match status" value="1"/>
</dbReference>
<dbReference type="InterPro" id="IPR050534">
    <property type="entry name" value="Coronavir_polyprotein_1ab"/>
</dbReference>
<dbReference type="Gene3D" id="1.10.10.1020">
    <property type="entry name" value="RecBCD complex, subunit RecD, N-terminal domain"/>
    <property type="match status" value="1"/>
</dbReference>
<dbReference type="EMBL" id="JAFNME010000051">
    <property type="protein sequence ID" value="MBO1250853.1"/>
    <property type="molecule type" value="Genomic_DNA"/>
</dbReference>
<evidence type="ECO:0000256" key="7">
    <source>
        <dbReference type="ARBA" id="ARBA00022840"/>
    </source>
</evidence>
<name>A0A939H2W1_9BURK</name>
<dbReference type="Pfam" id="PF13245">
    <property type="entry name" value="AAA_19"/>
    <property type="match status" value="1"/>
</dbReference>
<dbReference type="Proteomes" id="UP000664731">
    <property type="component" value="Unassembled WGS sequence"/>
</dbReference>
<dbReference type="Pfam" id="PF21185">
    <property type="entry name" value="RecD_N"/>
    <property type="match status" value="1"/>
</dbReference>
<evidence type="ECO:0000256" key="1">
    <source>
        <dbReference type="ARBA" id="ARBA00022722"/>
    </source>
</evidence>
<dbReference type="InterPro" id="IPR027785">
    <property type="entry name" value="UvrD-like_helicase_C"/>
</dbReference>
<comment type="caution">
    <text evidence="13">The sequence shown here is derived from an EMBL/GenBank/DDBJ whole genome shotgun (WGS) entry which is preliminary data.</text>
</comment>
<evidence type="ECO:0000256" key="10">
    <source>
        <dbReference type="ARBA" id="ARBA00023235"/>
    </source>
</evidence>
<dbReference type="RefSeq" id="WP_207576230.1">
    <property type="nucleotide sequence ID" value="NZ_JAFNME010000051.1"/>
</dbReference>
<keyword evidence="10 11" id="KW-0413">Isomerase</keyword>
<feature type="binding site" evidence="11">
    <location>
        <begin position="223"/>
        <end position="230"/>
    </location>
    <ligand>
        <name>ATP</name>
        <dbReference type="ChEBI" id="CHEBI:30616"/>
    </ligand>
</feature>
<evidence type="ECO:0000313" key="14">
    <source>
        <dbReference type="Proteomes" id="UP000664731"/>
    </source>
</evidence>
<dbReference type="GO" id="GO:0008854">
    <property type="term" value="F:exodeoxyribonuclease V activity"/>
    <property type="evidence" value="ECO:0007669"/>
    <property type="project" value="InterPro"/>
</dbReference>
<dbReference type="GO" id="GO:0009338">
    <property type="term" value="C:exodeoxyribonuclease V complex"/>
    <property type="evidence" value="ECO:0007669"/>
    <property type="project" value="InterPro"/>
</dbReference>
<dbReference type="InterPro" id="IPR014001">
    <property type="entry name" value="Helicase_ATP-bd"/>
</dbReference>
<keyword evidence="9 11" id="KW-0234">DNA repair</keyword>
<dbReference type="NCBIfam" id="TIGR01447">
    <property type="entry name" value="recD"/>
    <property type="match status" value="1"/>
</dbReference>
<keyword evidence="3 11" id="KW-0227">DNA damage</keyword>
<dbReference type="InterPro" id="IPR003593">
    <property type="entry name" value="AAA+_ATPase"/>
</dbReference>
<evidence type="ECO:0000256" key="4">
    <source>
        <dbReference type="ARBA" id="ARBA00022801"/>
    </source>
</evidence>
<keyword evidence="6 11" id="KW-0269">Exonuclease</keyword>
<evidence type="ECO:0000256" key="6">
    <source>
        <dbReference type="ARBA" id="ARBA00022839"/>
    </source>
</evidence>
<dbReference type="InterPro" id="IPR006344">
    <property type="entry name" value="RecD"/>
</dbReference>
<comment type="subunit">
    <text evidence="11">Heterotrimer of RecB, RecC and RecD. All subunits contribute to DNA-binding.</text>
</comment>
<comment type="function">
    <text evidence="11">A helicase/nuclease that prepares dsDNA breaks (DSB) for recombinational DNA repair. Binds to DSBs and unwinds DNA via a highly rapid and processive ATP-dependent bidirectional helicase activity. Unwinds dsDNA until it encounters a Chi (crossover hotspot instigator) sequence from the 3' direction. Cuts ssDNA a few nucleotides 3' to the Chi site. The properties and activities of the enzyme are changed at Chi. The Chi-altered holoenzyme produces a long 3'-ssDNA overhang and facilitates RecA-binding to the ssDNA for homologous DNA recombination and repair. Holoenzyme degrades any linearized DNA that is unable to undergo homologous recombination. In the holoenzyme this subunit has ssDNA-dependent ATPase and 5'-3' helicase activity. When added to pre-assembled RecBC greatly stimulates nuclease activity and augments holoenzyme processivity. Negatively regulates the RecA-loading ability of RecBCD.</text>
</comment>
<evidence type="ECO:0000256" key="8">
    <source>
        <dbReference type="ARBA" id="ARBA00023125"/>
    </source>
</evidence>
<dbReference type="InterPro" id="IPR041851">
    <property type="entry name" value="RecD_N_sf"/>
</dbReference>